<dbReference type="InterPro" id="IPR035899">
    <property type="entry name" value="DBL_dom_sf"/>
</dbReference>
<dbReference type="Pfam" id="PF00780">
    <property type="entry name" value="CNH"/>
    <property type="match status" value="1"/>
</dbReference>
<keyword evidence="2" id="KW-0344">Guanine-nucleotide releasing factor</keyword>
<dbReference type="Proteomes" id="UP000646827">
    <property type="component" value="Unassembled WGS sequence"/>
</dbReference>
<sequence>MYMTFRKRHLTAPPPPPPHRQPPCFESSELTALADSRSEPEPPPPWINPNRPKRNTSWRSNYGSLATPTTGTTTLVRPSINVSSRSSSHNTNNTKSNNTSIGSYAALLSHVANELRQRIILSDRLKDGIEYKNAFDGHEAVDKLLGILNSRDRTLAVRVGRALGSQQLFHDVSYERRLVDSSFEIYQFDDRVLISSAGQDTGSPGSMTMSSSISTHSNRSSTTSSSARSSFVGDNTTSPPPITTVTVTSSSTPSLPSPLLPSPTSGFYEFQSMTHLPDPAPSTAGRSRAPKITITTKVEPTPATDDEFPNGIYTELTFCYSPTCIYDDKPCYSYYCPKRIAERRRQQSIDSTLEKSSLSINSLQYQRPIELWVDVVSKKVRDSVSKTEWKRQEAIFELIEQMWIEPIKNSEEIIPDPQKREFFIRIVFANVMEIYDFHVQMLNAFQVRQARDPIVSSIGDVMLDFVDRFDPFIEYGASQYNARYLLDQERTTNPAFAAFAKKTEEHPVSRKLPLNGYLSQPTTRIGRYNLLLEGILKYTPSNNSDNKTIPKVMETIKEILTRMNTTAGRAKNRFDLDRINAHLRFKNPEDVIDLRLSDEERQLIKEDKLRKSHITDSNDFQVLLFDHYLVIAKIKVENAQQHYIIQRPPIPVELLSVSIADSGKARRPTNTIISHYYIPGANATTMGPHPAMRGSTDSGTSIVNNVIGGNTGSGGGSGGFITSRSQFPITFTHLGRKGAGSLTLYSSSVPARKPWFDKIHDIQLHHDKRHALFAPIPAVKEHHFFVITKINHMVTFNDGRQYVLAADDGVYVGHTEQSSVPRKVLSIERVTQVAVLPSAQKLLVLADRSLYEYALSVVNGSPKDRPPSNKIRTHVPFFHVGFCLKRHLICVPRISTLQTTITVFEAQRPEEYHKKYRHRRSDVPGKVPSPLDVPMRQFSVYGVPSEVWDIELSKSLMLVTTSRGVIIWDMRDTNKMFRRNDFRYLLMLNFFLILKIALLNPEDPMLRFITIKEKDHLIPTRKRIVMFRTPEAQHIVCYDEFAFYIDGEGNRVRPDFLIEWEGTPEGYAFNYPYIIAFDQSFIEVRNIFTGEREQVIRGHNIKALSPHYVYRSDIPMFFGMMTDPASECYQYIFRLDRIIPNRQ</sequence>
<feature type="domain" description="DH" evidence="4">
    <location>
        <begin position="376"/>
        <end position="566"/>
    </location>
</feature>
<organism evidence="6 7">
    <name type="scientific">Circinella minor</name>
    <dbReference type="NCBI Taxonomy" id="1195481"/>
    <lineage>
        <taxon>Eukaryota</taxon>
        <taxon>Fungi</taxon>
        <taxon>Fungi incertae sedis</taxon>
        <taxon>Mucoromycota</taxon>
        <taxon>Mucoromycotina</taxon>
        <taxon>Mucoromycetes</taxon>
        <taxon>Mucorales</taxon>
        <taxon>Lichtheimiaceae</taxon>
        <taxon>Circinella</taxon>
    </lineage>
</organism>
<dbReference type="EMBL" id="JAEPRB010000317">
    <property type="protein sequence ID" value="KAG2217206.1"/>
    <property type="molecule type" value="Genomic_DNA"/>
</dbReference>
<dbReference type="OrthoDB" id="2272012at2759"/>
<dbReference type="SMART" id="SM00036">
    <property type="entry name" value="CNH"/>
    <property type="match status" value="1"/>
</dbReference>
<dbReference type="InterPro" id="IPR036390">
    <property type="entry name" value="WH_DNA-bd_sf"/>
</dbReference>
<name>A0A8H7VBL9_9FUNG</name>
<dbReference type="InterPro" id="IPR001180">
    <property type="entry name" value="CNH_dom"/>
</dbReference>
<gene>
    <name evidence="6" type="ORF">INT45_011644</name>
</gene>
<dbReference type="Gene3D" id="1.20.900.10">
    <property type="entry name" value="Dbl homology (DH) domain"/>
    <property type="match status" value="1"/>
</dbReference>
<dbReference type="Gene3D" id="2.30.29.30">
    <property type="entry name" value="Pleckstrin-homology domain (PH domain)/Phosphotyrosine-binding domain (PTB)"/>
    <property type="match status" value="1"/>
</dbReference>
<dbReference type="PANTHER" id="PTHR46572">
    <property type="entry name" value="RHO1 GDP-GTP EXCHANGE PROTEIN 1-RELATED"/>
    <property type="match status" value="1"/>
</dbReference>
<protein>
    <submittedName>
        <fullName evidence="6">Uncharacterized protein</fullName>
    </submittedName>
</protein>
<evidence type="ECO:0000256" key="3">
    <source>
        <dbReference type="SAM" id="MobiDB-lite"/>
    </source>
</evidence>
<evidence type="ECO:0000259" key="4">
    <source>
        <dbReference type="PROSITE" id="PS50010"/>
    </source>
</evidence>
<dbReference type="CDD" id="cd00160">
    <property type="entry name" value="RhoGEF"/>
    <property type="match status" value="1"/>
</dbReference>
<keyword evidence="1" id="KW-0597">Phosphoprotein</keyword>
<feature type="compositionally biased region" description="Low complexity" evidence="3">
    <location>
        <begin position="243"/>
        <end position="254"/>
    </location>
</feature>
<dbReference type="InterPro" id="IPR041675">
    <property type="entry name" value="PH_5"/>
</dbReference>
<comment type="caution">
    <text evidence="6">The sequence shown here is derived from an EMBL/GenBank/DDBJ whole genome shotgun (WGS) entry which is preliminary data.</text>
</comment>
<dbReference type="PROSITE" id="PS50010">
    <property type="entry name" value="DH_2"/>
    <property type="match status" value="1"/>
</dbReference>
<feature type="non-terminal residue" evidence="6">
    <location>
        <position position="1"/>
    </location>
</feature>
<dbReference type="Pfam" id="PF15405">
    <property type="entry name" value="PH_5"/>
    <property type="match status" value="1"/>
</dbReference>
<feature type="compositionally biased region" description="Basic residues" evidence="3">
    <location>
        <begin position="1"/>
        <end position="10"/>
    </location>
</feature>
<dbReference type="Gene3D" id="1.10.10.10">
    <property type="entry name" value="Winged helix-like DNA-binding domain superfamily/Winged helix DNA-binding domain"/>
    <property type="match status" value="1"/>
</dbReference>
<feature type="compositionally biased region" description="Polar residues" evidence="3">
    <location>
        <begin position="57"/>
        <end position="66"/>
    </location>
</feature>
<evidence type="ECO:0000259" key="5">
    <source>
        <dbReference type="PROSITE" id="PS50219"/>
    </source>
</evidence>
<dbReference type="PANTHER" id="PTHR46572:SF1">
    <property type="entry name" value="RHO1 GUANINE NUCLEOTIDE EXCHANGE FACTOR TUS1"/>
    <property type="match status" value="1"/>
</dbReference>
<dbReference type="GO" id="GO:0035556">
    <property type="term" value="P:intracellular signal transduction"/>
    <property type="evidence" value="ECO:0007669"/>
    <property type="project" value="InterPro"/>
</dbReference>
<dbReference type="Pfam" id="PF00610">
    <property type="entry name" value="DEP"/>
    <property type="match status" value="1"/>
</dbReference>
<dbReference type="InterPro" id="IPR000219">
    <property type="entry name" value="DH_dom"/>
</dbReference>
<dbReference type="GO" id="GO:0005085">
    <property type="term" value="F:guanyl-nucleotide exchange factor activity"/>
    <property type="evidence" value="ECO:0007669"/>
    <property type="project" value="UniProtKB-KW"/>
</dbReference>
<dbReference type="Pfam" id="PF00621">
    <property type="entry name" value="RhoGEF"/>
    <property type="match status" value="1"/>
</dbReference>
<dbReference type="SUPFAM" id="SSF46785">
    <property type="entry name" value="Winged helix' DNA-binding domain"/>
    <property type="match status" value="1"/>
</dbReference>
<proteinExistence type="predicted"/>
<dbReference type="InterPro" id="IPR011993">
    <property type="entry name" value="PH-like_dom_sf"/>
</dbReference>
<dbReference type="InterPro" id="IPR036388">
    <property type="entry name" value="WH-like_DNA-bd_sf"/>
</dbReference>
<dbReference type="SMART" id="SM00049">
    <property type="entry name" value="DEP"/>
    <property type="match status" value="1"/>
</dbReference>
<feature type="domain" description="CNH" evidence="5">
    <location>
        <begin position="787"/>
        <end position="1111"/>
    </location>
</feature>
<feature type="compositionally biased region" description="Pro residues" evidence="3">
    <location>
        <begin position="12"/>
        <end position="21"/>
    </location>
</feature>
<dbReference type="InterPro" id="IPR052233">
    <property type="entry name" value="Rho-type_GEFs"/>
</dbReference>
<feature type="region of interest" description="Disordered" evidence="3">
    <location>
        <begin position="1"/>
        <end position="75"/>
    </location>
</feature>
<dbReference type="PROSITE" id="PS50219">
    <property type="entry name" value="CNH"/>
    <property type="match status" value="1"/>
</dbReference>
<feature type="region of interest" description="Disordered" evidence="3">
    <location>
        <begin position="197"/>
        <end position="289"/>
    </location>
</feature>
<evidence type="ECO:0000256" key="1">
    <source>
        <dbReference type="ARBA" id="ARBA00022553"/>
    </source>
</evidence>
<accession>A0A8H7VBL9</accession>
<evidence type="ECO:0000256" key="2">
    <source>
        <dbReference type="ARBA" id="ARBA00022658"/>
    </source>
</evidence>
<dbReference type="SUPFAM" id="SSF48065">
    <property type="entry name" value="DBL homology domain (DH-domain)"/>
    <property type="match status" value="1"/>
</dbReference>
<reference evidence="6 7" key="1">
    <citation type="submission" date="2020-12" db="EMBL/GenBank/DDBJ databases">
        <title>Metabolic potential, ecology and presence of endohyphal bacteria is reflected in genomic diversity of Mucoromycotina.</title>
        <authorList>
            <person name="Muszewska A."/>
            <person name="Okrasinska A."/>
            <person name="Steczkiewicz K."/>
            <person name="Drgas O."/>
            <person name="Orlowska M."/>
            <person name="Perlinska-Lenart U."/>
            <person name="Aleksandrzak-Piekarczyk T."/>
            <person name="Szatraj K."/>
            <person name="Zielenkiewicz U."/>
            <person name="Pilsyk S."/>
            <person name="Malc E."/>
            <person name="Mieczkowski P."/>
            <person name="Kruszewska J.S."/>
            <person name="Biernat P."/>
            <person name="Pawlowska J."/>
        </authorList>
    </citation>
    <scope>NUCLEOTIDE SEQUENCE [LARGE SCALE GENOMIC DNA]</scope>
    <source>
        <strain evidence="6 7">CBS 142.35</strain>
    </source>
</reference>
<evidence type="ECO:0000313" key="6">
    <source>
        <dbReference type="EMBL" id="KAG2217206.1"/>
    </source>
</evidence>
<dbReference type="AlphaFoldDB" id="A0A8H7VBL9"/>
<feature type="compositionally biased region" description="Low complexity" evidence="3">
    <location>
        <begin position="201"/>
        <end position="230"/>
    </location>
</feature>
<dbReference type="InterPro" id="IPR000591">
    <property type="entry name" value="DEP_dom"/>
</dbReference>
<evidence type="ECO:0000313" key="7">
    <source>
        <dbReference type="Proteomes" id="UP000646827"/>
    </source>
</evidence>
<dbReference type="SMART" id="SM00325">
    <property type="entry name" value="RhoGEF"/>
    <property type="match status" value="1"/>
</dbReference>
<keyword evidence="7" id="KW-1185">Reference proteome</keyword>